<comment type="caution">
    <text evidence="4">Lacks conserved residue(s) required for the propagation of feature annotation.</text>
</comment>
<dbReference type="PANTHER" id="PTHR11339">
    <property type="entry name" value="EXTRACELLULAR MATRIX GLYCOPROTEIN RELATED"/>
    <property type="match status" value="1"/>
</dbReference>
<dbReference type="AlphaFoldDB" id="A0A8C9V9P0"/>
<dbReference type="Pfam" id="PF00007">
    <property type="entry name" value="Cys_knot"/>
    <property type="match status" value="1"/>
</dbReference>
<keyword evidence="2" id="KW-0964">Secreted</keyword>
<dbReference type="SUPFAM" id="SSF57501">
    <property type="entry name" value="Cystine-knot cytokines"/>
    <property type="match status" value="1"/>
</dbReference>
<dbReference type="GO" id="GO:0031012">
    <property type="term" value="C:extracellular matrix"/>
    <property type="evidence" value="ECO:0007669"/>
    <property type="project" value="TreeGrafter"/>
</dbReference>
<feature type="disulfide bond" evidence="4">
    <location>
        <begin position="29"/>
        <end position="81"/>
    </location>
</feature>
<protein>
    <recommendedName>
        <fullName evidence="5">CTCK domain-containing protein</fullName>
    </recommendedName>
</protein>
<dbReference type="Gene3D" id="2.10.90.10">
    <property type="entry name" value="Cystine-knot cytokines"/>
    <property type="match status" value="1"/>
</dbReference>
<reference evidence="6" key="2">
    <citation type="submission" date="2025-08" db="UniProtKB">
        <authorList>
            <consortium name="Ensembl"/>
        </authorList>
    </citation>
    <scope>IDENTIFICATION</scope>
</reference>
<keyword evidence="3 4" id="KW-1015">Disulfide bond</keyword>
<organism evidence="6 7">
    <name type="scientific">Scleropages formosus</name>
    <name type="common">Asian bonytongue</name>
    <name type="synonym">Osteoglossum formosum</name>
    <dbReference type="NCBI Taxonomy" id="113540"/>
    <lineage>
        <taxon>Eukaryota</taxon>
        <taxon>Metazoa</taxon>
        <taxon>Chordata</taxon>
        <taxon>Craniata</taxon>
        <taxon>Vertebrata</taxon>
        <taxon>Euteleostomi</taxon>
        <taxon>Actinopterygii</taxon>
        <taxon>Neopterygii</taxon>
        <taxon>Teleostei</taxon>
        <taxon>Osteoglossocephala</taxon>
        <taxon>Osteoglossomorpha</taxon>
        <taxon>Osteoglossiformes</taxon>
        <taxon>Osteoglossidae</taxon>
        <taxon>Scleropages</taxon>
    </lineage>
</organism>
<feature type="disulfide bond" evidence="4">
    <location>
        <begin position="25"/>
        <end position="79"/>
    </location>
</feature>
<evidence type="ECO:0000256" key="3">
    <source>
        <dbReference type="ARBA" id="ARBA00023157"/>
    </source>
</evidence>
<dbReference type="GeneTree" id="ENSGT01150000287025"/>
<proteinExistence type="predicted"/>
<dbReference type="GO" id="GO:0005615">
    <property type="term" value="C:extracellular space"/>
    <property type="evidence" value="ECO:0007669"/>
    <property type="project" value="TreeGrafter"/>
</dbReference>
<reference evidence="6 7" key="1">
    <citation type="submission" date="2019-04" db="EMBL/GenBank/DDBJ databases">
        <authorList>
            <consortium name="Wellcome Sanger Institute Data Sharing"/>
        </authorList>
    </citation>
    <scope>NUCLEOTIDE SEQUENCE [LARGE SCALE GENOMIC DNA]</scope>
</reference>
<dbReference type="Ensembl" id="ENSSFOT00015036253.2">
    <property type="protein sequence ID" value="ENSSFOP00015035863.2"/>
    <property type="gene ID" value="ENSSFOG00015022842.2"/>
</dbReference>
<evidence type="ECO:0000256" key="2">
    <source>
        <dbReference type="ARBA" id="ARBA00022525"/>
    </source>
</evidence>
<dbReference type="PANTHER" id="PTHR11339:SF408">
    <property type="entry name" value="MUCIN-5B"/>
    <property type="match status" value="1"/>
</dbReference>
<accession>A0A8C9V9P0</accession>
<evidence type="ECO:0000256" key="1">
    <source>
        <dbReference type="ARBA" id="ARBA00004613"/>
    </source>
</evidence>
<comment type="subcellular location">
    <subcellularLocation>
        <location evidence="1">Secreted</location>
    </subcellularLocation>
</comment>
<dbReference type="InterPro" id="IPR050780">
    <property type="entry name" value="Mucin_vWF_Thrombospondin_sf"/>
</dbReference>
<dbReference type="InterPro" id="IPR029034">
    <property type="entry name" value="Cystine-knot_cytokine"/>
</dbReference>
<dbReference type="Proteomes" id="UP000694397">
    <property type="component" value="Chromosome 5"/>
</dbReference>
<evidence type="ECO:0000313" key="7">
    <source>
        <dbReference type="Proteomes" id="UP000694397"/>
    </source>
</evidence>
<reference evidence="6" key="3">
    <citation type="submission" date="2025-09" db="UniProtKB">
        <authorList>
            <consortium name="Ensembl"/>
        </authorList>
    </citation>
    <scope>IDENTIFICATION</scope>
</reference>
<feature type="disulfide bond" evidence="4">
    <location>
        <begin position="14"/>
        <end position="63"/>
    </location>
</feature>
<dbReference type="InterPro" id="IPR006207">
    <property type="entry name" value="Cys_knot_C"/>
</dbReference>
<feature type="domain" description="CTCK" evidence="5">
    <location>
        <begin position="13"/>
        <end position="89"/>
    </location>
</feature>
<evidence type="ECO:0000256" key="4">
    <source>
        <dbReference type="PROSITE-ProRule" id="PRU00039"/>
    </source>
</evidence>
<name>A0A8C9V9P0_SCLFO</name>
<dbReference type="OrthoDB" id="10071893at2759"/>
<dbReference type="InterPro" id="IPR006208">
    <property type="entry name" value="Glyco_hormone_CN"/>
</dbReference>
<dbReference type="PROSITE" id="PS01225">
    <property type="entry name" value="CTCK_2"/>
    <property type="match status" value="1"/>
</dbReference>
<evidence type="ECO:0000313" key="6">
    <source>
        <dbReference type="Ensembl" id="ENSSFOP00015035863.2"/>
    </source>
</evidence>
<evidence type="ECO:0000259" key="5">
    <source>
        <dbReference type="PROSITE" id="PS01225"/>
    </source>
</evidence>
<keyword evidence="7" id="KW-1185">Reference proteome</keyword>
<dbReference type="SMART" id="SM00041">
    <property type="entry name" value="CT"/>
    <property type="match status" value="1"/>
</dbReference>
<sequence length="101" mass="10757">MFKGTTALLVRDGCRSISPVEITSCEGSCVTSSMYSAKASAMMHSCSCCQEMSTSMREVKMKCPNGITVTHSYVYIETCGCYAAVLTTPPPAYSTVISGDN</sequence>